<evidence type="ECO:0000259" key="7">
    <source>
        <dbReference type="PROSITE" id="PS50968"/>
    </source>
</evidence>
<dbReference type="Gene3D" id="3.30.1490.20">
    <property type="entry name" value="ATP-grasp fold, A domain"/>
    <property type="match status" value="1"/>
</dbReference>
<dbReference type="SMART" id="SM00878">
    <property type="entry name" value="Biotin_carb_C"/>
    <property type="match status" value="1"/>
</dbReference>
<dbReference type="PANTHER" id="PTHR48095:SF5">
    <property type="entry name" value="BLL7292 PROTEIN"/>
    <property type="match status" value="1"/>
</dbReference>
<dbReference type="PROSITE" id="PS50989">
    <property type="entry name" value="COA_CT_CTER"/>
    <property type="match status" value="1"/>
</dbReference>
<dbReference type="HOGENOM" id="CLU_009218_0_0_5"/>
<dbReference type="KEGG" id="pect:BN1012_Phect1203"/>
<comment type="cofactor">
    <cofactor evidence="1">
        <name>biotin</name>
        <dbReference type="ChEBI" id="CHEBI:57586"/>
    </cofactor>
</comment>
<dbReference type="SUPFAM" id="SSF56059">
    <property type="entry name" value="Glutathione synthetase ATP-binding domain-like"/>
    <property type="match status" value="1"/>
</dbReference>
<dbReference type="PROSITE" id="PS00867">
    <property type="entry name" value="CPSASE_2"/>
    <property type="match status" value="1"/>
</dbReference>
<dbReference type="EMBL" id="HG966617">
    <property type="protein sequence ID" value="CDO59417.1"/>
    <property type="molecule type" value="Genomic_DNA"/>
</dbReference>
<dbReference type="Pfam" id="PF00364">
    <property type="entry name" value="Biotin_lipoyl"/>
    <property type="match status" value="1"/>
</dbReference>
<keyword evidence="5" id="KW-0092">Biotin</keyword>
<dbReference type="AlphaFoldDB" id="X5MCQ0"/>
<dbReference type="PANTHER" id="PTHR48095">
    <property type="entry name" value="PYRUVATE CARBOXYLASE SUBUNIT A"/>
    <property type="match status" value="1"/>
</dbReference>
<evidence type="ECO:0000259" key="9">
    <source>
        <dbReference type="PROSITE" id="PS50979"/>
    </source>
</evidence>
<dbReference type="PATRIC" id="fig|1458461.3.peg.1202"/>
<dbReference type="InterPro" id="IPR005482">
    <property type="entry name" value="Biotin_COase_C"/>
</dbReference>
<feature type="domain" description="Lipoyl-binding" evidence="7">
    <location>
        <begin position="496"/>
        <end position="567"/>
    </location>
</feature>
<name>X5MCQ0_9HYPH</name>
<dbReference type="PROSITE" id="PS50979">
    <property type="entry name" value="BC"/>
    <property type="match status" value="1"/>
</dbReference>
<keyword evidence="3 6" id="KW-0547">Nucleotide-binding</keyword>
<dbReference type="InterPro" id="IPR016185">
    <property type="entry name" value="PreATP-grasp_dom_sf"/>
</dbReference>
<evidence type="ECO:0000313" key="11">
    <source>
        <dbReference type="EMBL" id="CDO59417.1"/>
    </source>
</evidence>
<accession>X5MCQ0</accession>
<keyword evidence="2 11" id="KW-0436">Ligase</keyword>
<evidence type="ECO:0000256" key="2">
    <source>
        <dbReference type="ARBA" id="ARBA00022598"/>
    </source>
</evidence>
<dbReference type="GO" id="GO:0046872">
    <property type="term" value="F:metal ion binding"/>
    <property type="evidence" value="ECO:0007669"/>
    <property type="project" value="InterPro"/>
</dbReference>
<dbReference type="InterPro" id="IPR051602">
    <property type="entry name" value="ACC_Biotin_Carboxylase"/>
</dbReference>
<gene>
    <name evidence="11" type="ORF">BN1012_Phect1203</name>
</gene>
<dbReference type="Pfam" id="PF01039">
    <property type="entry name" value="Carboxyl_trans"/>
    <property type="match status" value="1"/>
</dbReference>
<dbReference type="STRING" id="1458461.BN1012_Phect1203"/>
<proteinExistence type="predicted"/>
<dbReference type="EC" id="6.3.4.14" evidence="11"/>
<sequence>MTSNHKCLIANRGEIAVRVVRTAAARGIETVAIHSPDDAGALHTQIADKAVQLEGAGVAAYLDVSAIIEIAKAEKCDSIHPGYGLLAESAELSAACADAGLVFIGPKPETLSELGDKVAARDLAKANGIPLIEGSPVLADEAEAKTFFASLNGAPGIFKAVAGGGGRGMRIIQDTDEIATAFAQASAEALSAFGDGSLYMERYLPTARHIEVQIAGDGQNVAHLWERDCTIQRRHQKLIELAPAPRLAPALRARMLDAAVKLGRAASYLGLGTIEFLLDATGEGDDAPFFFIECNPRIQVEHTVTEEVTGLDLVALQFQLASGSSVADCGLDALPVPTASAVQLRVNTESMGADGAVRPAGGTLTRFDAPGGQGIRVDSHGFAGYATNPQFDSLLAKLIIRRGDQDWSGLMRQAHRAVGEFAIGGVETNQTFLRALLASEDLSDWRVDTRLIERNGAALVASAAQDAGVRSVATDAPDSTTQAGATQAAIKMDAPEGTVGAAAPLQGLLVSIMVSEGEQVTAGQEVAVLEAMKMQHGVTAPRAGTVRLLAADPGHVLDEGAAVLFIEPTDDAGALEASSAEVDLDYIRPDLAELHARINKTLDHERQAAVAKRHKLGFRTARENVSDLCDDDSFLEYGQMVLAAQRNRRELDDLIANTPGDGMVAGFGAINGDTFDETTSRAAVLAYDYTVLAGTQGYFNHKKTDRVLELADKWHVPVMFFTEGGGGRPGDTDVRNVSATGLDVKTFATFAASSGAAPRVAINNGRCFAGNAVIFGCADVTIATKSSAIGMGGPAMIEGGGLGTYAPDEIGPIDVQANNGVVDLVADDEAHAVAQAKQLLGFFQGRTDNWTCADQRKLRHVIPEDRKRVYNMRDAISLIADEGSVLELREGYGRGMITSLVRIEGRPFGLFANDPHHLGGAIDAEASEKAGRFMQLCDAFGIPLLSLCDTPGFMVGPDHEELATVRRASSMLVTGASISVPLFMICLRKGYGLGAQAMAGGSFTSPVFLISWPTGEYGGMGLEGAVRLGYSKELAAAESPEARDALFEKLLAAYYEHGKALSVSTLHEIDAVIDPIETRKWIINGIKTVPVEAASRERRRPFVDTW</sequence>
<dbReference type="InterPro" id="IPR011054">
    <property type="entry name" value="Rudment_hybrid_motif"/>
</dbReference>
<feature type="domain" description="Biotin carboxylation" evidence="9">
    <location>
        <begin position="3"/>
        <end position="457"/>
    </location>
</feature>
<evidence type="ECO:0000256" key="3">
    <source>
        <dbReference type="ARBA" id="ARBA00022741"/>
    </source>
</evidence>
<dbReference type="SUPFAM" id="SSF51230">
    <property type="entry name" value="Single hybrid motif"/>
    <property type="match status" value="1"/>
</dbReference>
<dbReference type="GO" id="GO:0004075">
    <property type="term" value="F:biotin carboxylase activity"/>
    <property type="evidence" value="ECO:0007669"/>
    <property type="project" value="UniProtKB-EC"/>
</dbReference>
<evidence type="ECO:0000256" key="5">
    <source>
        <dbReference type="ARBA" id="ARBA00023267"/>
    </source>
</evidence>
<dbReference type="SUPFAM" id="SSF51246">
    <property type="entry name" value="Rudiment single hybrid motif"/>
    <property type="match status" value="1"/>
</dbReference>
<keyword evidence="12" id="KW-1185">Reference proteome</keyword>
<dbReference type="Pfam" id="PF00289">
    <property type="entry name" value="Biotin_carb_N"/>
    <property type="match status" value="1"/>
</dbReference>
<dbReference type="Gene3D" id="3.90.226.10">
    <property type="entry name" value="2-enoyl-CoA Hydratase, Chain A, domain 1"/>
    <property type="match status" value="2"/>
</dbReference>
<dbReference type="Gene3D" id="3.30.470.20">
    <property type="entry name" value="ATP-grasp fold, B domain"/>
    <property type="match status" value="1"/>
</dbReference>
<dbReference type="InterPro" id="IPR011761">
    <property type="entry name" value="ATP-grasp"/>
</dbReference>
<dbReference type="Proteomes" id="UP000032160">
    <property type="component" value="Chromosome I"/>
</dbReference>
<evidence type="ECO:0000259" key="8">
    <source>
        <dbReference type="PROSITE" id="PS50975"/>
    </source>
</evidence>
<dbReference type="SUPFAM" id="SSF52096">
    <property type="entry name" value="ClpP/crotonase"/>
    <property type="match status" value="2"/>
</dbReference>
<evidence type="ECO:0000259" key="10">
    <source>
        <dbReference type="PROSITE" id="PS50989"/>
    </source>
</evidence>
<reference evidence="11 12" key="1">
    <citation type="journal article" date="2014" name="Front. Genet.">
        <title>Genome and metabolic network of "Candidatus Phaeomarinobacter ectocarpi" Ec32, a new candidate genus of Alphaproteobacteria frequently associated with brown algae.</title>
        <authorList>
            <person name="Dittami S.M."/>
            <person name="Barbeyron T."/>
            <person name="Boyen C."/>
            <person name="Cambefort J."/>
            <person name="Collet G."/>
            <person name="Delage L."/>
            <person name="Gobet A."/>
            <person name="Groisillier A."/>
            <person name="Leblanc C."/>
            <person name="Michel G."/>
            <person name="Scornet D."/>
            <person name="Siegel A."/>
            <person name="Tapia J.E."/>
            <person name="Tonon T."/>
        </authorList>
    </citation>
    <scope>NUCLEOTIDE SEQUENCE [LARGE SCALE GENOMIC DNA]</scope>
    <source>
        <strain evidence="11 12">Ec32</strain>
    </source>
</reference>
<dbReference type="InterPro" id="IPR001882">
    <property type="entry name" value="Biotin_BS"/>
</dbReference>
<dbReference type="InterPro" id="IPR011053">
    <property type="entry name" value="Single_hybrid_motif"/>
</dbReference>
<dbReference type="Gene3D" id="3.40.50.20">
    <property type="match status" value="1"/>
</dbReference>
<dbReference type="Pfam" id="PF02785">
    <property type="entry name" value="Biotin_carb_C"/>
    <property type="match status" value="1"/>
</dbReference>
<evidence type="ECO:0000313" key="12">
    <source>
        <dbReference type="Proteomes" id="UP000032160"/>
    </source>
</evidence>
<protein>
    <submittedName>
        <fullName evidence="11">Biotin carboxylase</fullName>
        <ecNumber evidence="11">6.3.4.14</ecNumber>
    </submittedName>
</protein>
<feature type="domain" description="CoA carboxyltransferase C-terminal" evidence="10">
    <location>
        <begin position="853"/>
        <end position="1106"/>
    </location>
</feature>
<dbReference type="InterPro" id="IPR034733">
    <property type="entry name" value="AcCoA_carboxyl_beta"/>
</dbReference>
<dbReference type="InterPro" id="IPR011763">
    <property type="entry name" value="COA_CT_C"/>
</dbReference>
<dbReference type="SUPFAM" id="SSF52440">
    <property type="entry name" value="PreATP-grasp domain"/>
    <property type="match status" value="1"/>
</dbReference>
<dbReference type="PROSITE" id="PS50975">
    <property type="entry name" value="ATP_GRASP"/>
    <property type="match status" value="1"/>
</dbReference>
<keyword evidence="4 6" id="KW-0067">ATP-binding</keyword>
<evidence type="ECO:0000256" key="6">
    <source>
        <dbReference type="PROSITE-ProRule" id="PRU00409"/>
    </source>
</evidence>
<dbReference type="Gene3D" id="2.40.50.100">
    <property type="match status" value="1"/>
</dbReference>
<dbReference type="InterPro" id="IPR029045">
    <property type="entry name" value="ClpP/crotonase-like_dom_sf"/>
</dbReference>
<feature type="domain" description="ATP-grasp" evidence="8">
    <location>
        <begin position="121"/>
        <end position="322"/>
    </location>
</feature>
<evidence type="ECO:0000256" key="1">
    <source>
        <dbReference type="ARBA" id="ARBA00001953"/>
    </source>
</evidence>
<dbReference type="CDD" id="cd06850">
    <property type="entry name" value="biotinyl_domain"/>
    <property type="match status" value="1"/>
</dbReference>
<dbReference type="InterPro" id="IPR005481">
    <property type="entry name" value="BC-like_N"/>
</dbReference>
<dbReference type="GO" id="GO:0005524">
    <property type="term" value="F:ATP binding"/>
    <property type="evidence" value="ECO:0007669"/>
    <property type="project" value="UniProtKB-UniRule"/>
</dbReference>
<dbReference type="PROSITE" id="PS00188">
    <property type="entry name" value="BIOTIN"/>
    <property type="match status" value="1"/>
</dbReference>
<dbReference type="PROSITE" id="PS50968">
    <property type="entry name" value="BIOTINYL_LIPOYL"/>
    <property type="match status" value="1"/>
</dbReference>
<dbReference type="InterPro" id="IPR013815">
    <property type="entry name" value="ATP_grasp_subdomain_1"/>
</dbReference>
<dbReference type="InterPro" id="IPR011764">
    <property type="entry name" value="Biotin_carboxylation_dom"/>
</dbReference>
<dbReference type="InterPro" id="IPR000089">
    <property type="entry name" value="Biotin_lipoyl"/>
</dbReference>
<organism evidence="11 12">
    <name type="scientific">Candidatus Phaeomarinibacter ectocarpi</name>
    <dbReference type="NCBI Taxonomy" id="1458461"/>
    <lineage>
        <taxon>Bacteria</taxon>
        <taxon>Pseudomonadati</taxon>
        <taxon>Pseudomonadota</taxon>
        <taxon>Alphaproteobacteria</taxon>
        <taxon>Hyphomicrobiales</taxon>
        <taxon>Parvibaculaceae</taxon>
        <taxon>Candidatus Phaeomarinibacter</taxon>
    </lineage>
</organism>
<dbReference type="Pfam" id="PF02786">
    <property type="entry name" value="CPSase_L_D2"/>
    <property type="match status" value="1"/>
</dbReference>
<evidence type="ECO:0000256" key="4">
    <source>
        <dbReference type="ARBA" id="ARBA00022840"/>
    </source>
</evidence>
<dbReference type="InterPro" id="IPR005479">
    <property type="entry name" value="CPAse_ATP-bd"/>
</dbReference>